<evidence type="ECO:0000259" key="7">
    <source>
        <dbReference type="PROSITE" id="PS51382"/>
    </source>
</evidence>
<evidence type="ECO:0000313" key="9">
    <source>
        <dbReference type="Proteomes" id="UP000019132"/>
    </source>
</evidence>
<evidence type="ECO:0000256" key="6">
    <source>
        <dbReference type="SAM" id="Phobius"/>
    </source>
</evidence>
<dbReference type="AlphaFoldDB" id="K3WSV8"/>
<accession>K3WSV8</accession>
<dbReference type="InterPro" id="IPR004342">
    <property type="entry name" value="EXS_C"/>
</dbReference>
<evidence type="ECO:0000313" key="8">
    <source>
        <dbReference type="EnsemblProtists" id="PYU1_T008052"/>
    </source>
</evidence>
<dbReference type="Proteomes" id="UP000019132">
    <property type="component" value="Unassembled WGS sequence"/>
</dbReference>
<sequence>MVNFNLRLRENVFGEWKNEYIDYAKLKRLVKKQEQLQSASRYFDTENSATPSNYGTMMAKNRITGVRRSRSTSFLHTLAAKAVDASEFQGLVSFPQSDPFEDALEAEYEKVEHAYKTHVAHGRASNCAHDFYLVVAVIADFFLCFAWTLSLIPHRGSSQEFLLYLQPFTMVAELFRRTMWSFFCLENEHLRNTHGFRQVDLIPLHCEQIGSVGNGADAEQKPLDPLGGWALLTNILLLTLAVVALSVAAIVIEK</sequence>
<dbReference type="GO" id="GO:0005794">
    <property type="term" value="C:Golgi apparatus"/>
    <property type="evidence" value="ECO:0007669"/>
    <property type="project" value="TreeGrafter"/>
</dbReference>
<feature type="domain" description="SPX" evidence="7">
    <location>
        <begin position="2"/>
        <end position="254"/>
    </location>
</feature>
<evidence type="ECO:0000256" key="1">
    <source>
        <dbReference type="ARBA" id="ARBA00004141"/>
    </source>
</evidence>
<comment type="subcellular location">
    <subcellularLocation>
        <location evidence="1">Membrane</location>
        <topology evidence="1">Multi-pass membrane protein</topology>
    </subcellularLocation>
</comment>
<evidence type="ECO:0000256" key="2">
    <source>
        <dbReference type="ARBA" id="ARBA00009665"/>
    </source>
</evidence>
<dbReference type="VEuPathDB" id="FungiDB:PYU1_G008036"/>
<reference evidence="9" key="2">
    <citation type="submission" date="2010-04" db="EMBL/GenBank/DDBJ databases">
        <authorList>
            <person name="Buell R."/>
            <person name="Hamilton J."/>
            <person name="Hostetler J."/>
        </authorList>
    </citation>
    <scope>NUCLEOTIDE SEQUENCE [LARGE SCALE GENOMIC DNA]</scope>
    <source>
        <strain evidence="9">DAOM:BR144</strain>
    </source>
</reference>
<keyword evidence="4 6" id="KW-1133">Transmembrane helix</keyword>
<dbReference type="eggNOG" id="KOG1162">
    <property type="taxonomic scope" value="Eukaryota"/>
</dbReference>
<protein>
    <recommendedName>
        <fullName evidence="7">SPX domain-containing protein</fullName>
    </recommendedName>
</protein>
<dbReference type="STRING" id="431595.K3WSV8"/>
<dbReference type="InParanoid" id="K3WSV8"/>
<dbReference type="EnsemblProtists" id="PYU1_T008052">
    <property type="protein sequence ID" value="PYU1_T008052"/>
    <property type="gene ID" value="PYU1_G008036"/>
</dbReference>
<evidence type="ECO:0000256" key="3">
    <source>
        <dbReference type="ARBA" id="ARBA00022692"/>
    </source>
</evidence>
<dbReference type="PROSITE" id="PS51382">
    <property type="entry name" value="SPX"/>
    <property type="match status" value="1"/>
</dbReference>
<organism evidence="8 9">
    <name type="scientific">Globisporangium ultimum (strain ATCC 200006 / CBS 805.95 / DAOM BR144)</name>
    <name type="common">Pythium ultimum</name>
    <dbReference type="NCBI Taxonomy" id="431595"/>
    <lineage>
        <taxon>Eukaryota</taxon>
        <taxon>Sar</taxon>
        <taxon>Stramenopiles</taxon>
        <taxon>Oomycota</taxon>
        <taxon>Peronosporomycetes</taxon>
        <taxon>Pythiales</taxon>
        <taxon>Pythiaceae</taxon>
        <taxon>Globisporangium</taxon>
    </lineage>
</organism>
<name>K3WSV8_GLOUD</name>
<dbReference type="InterPro" id="IPR004331">
    <property type="entry name" value="SPX_dom"/>
</dbReference>
<dbReference type="PANTHER" id="PTHR10783">
    <property type="entry name" value="XENOTROPIC AND POLYTROPIC RETROVIRUS RECEPTOR 1-RELATED"/>
    <property type="match status" value="1"/>
</dbReference>
<evidence type="ECO:0000256" key="5">
    <source>
        <dbReference type="ARBA" id="ARBA00023136"/>
    </source>
</evidence>
<dbReference type="Pfam" id="PF03124">
    <property type="entry name" value="EXS"/>
    <property type="match status" value="1"/>
</dbReference>
<keyword evidence="3 6" id="KW-0812">Transmembrane</keyword>
<dbReference type="GO" id="GO:0000822">
    <property type="term" value="F:inositol hexakisphosphate binding"/>
    <property type="evidence" value="ECO:0007669"/>
    <property type="project" value="TreeGrafter"/>
</dbReference>
<feature type="transmembrane region" description="Helical" evidence="6">
    <location>
        <begin position="131"/>
        <end position="152"/>
    </location>
</feature>
<evidence type="ECO:0000256" key="4">
    <source>
        <dbReference type="ARBA" id="ARBA00022989"/>
    </source>
</evidence>
<dbReference type="FunCoup" id="K3WSV8">
    <property type="interactions" value="21"/>
</dbReference>
<dbReference type="GO" id="GO:0005886">
    <property type="term" value="C:plasma membrane"/>
    <property type="evidence" value="ECO:0007669"/>
    <property type="project" value="TreeGrafter"/>
</dbReference>
<dbReference type="HOGENOM" id="CLU_1096130_0_0_1"/>
<dbReference type="GO" id="GO:0006817">
    <property type="term" value="P:phosphate ion transport"/>
    <property type="evidence" value="ECO:0007669"/>
    <property type="project" value="TreeGrafter"/>
</dbReference>
<dbReference type="EMBL" id="GL376617">
    <property type="status" value="NOT_ANNOTATED_CDS"/>
    <property type="molecule type" value="Genomic_DNA"/>
</dbReference>
<proteinExistence type="inferred from homology"/>
<keyword evidence="9" id="KW-1185">Reference proteome</keyword>
<reference evidence="8" key="3">
    <citation type="submission" date="2015-02" db="UniProtKB">
        <authorList>
            <consortium name="EnsemblProtists"/>
        </authorList>
    </citation>
    <scope>IDENTIFICATION</scope>
    <source>
        <strain evidence="8">DAOM BR144</strain>
    </source>
</reference>
<comment type="similarity">
    <text evidence="2">Belongs to the SYG1 (TC 2.A.94) family.</text>
</comment>
<keyword evidence="5 6" id="KW-0472">Membrane</keyword>
<feature type="transmembrane region" description="Helical" evidence="6">
    <location>
        <begin position="229"/>
        <end position="252"/>
    </location>
</feature>
<reference evidence="9" key="1">
    <citation type="journal article" date="2010" name="Genome Biol.">
        <title>Genome sequence of the necrotrophic plant pathogen Pythium ultimum reveals original pathogenicity mechanisms and effector repertoire.</title>
        <authorList>
            <person name="Levesque C.A."/>
            <person name="Brouwer H."/>
            <person name="Cano L."/>
            <person name="Hamilton J.P."/>
            <person name="Holt C."/>
            <person name="Huitema E."/>
            <person name="Raffaele S."/>
            <person name="Robideau G.P."/>
            <person name="Thines M."/>
            <person name="Win J."/>
            <person name="Zerillo M.M."/>
            <person name="Beakes G.W."/>
            <person name="Boore J.L."/>
            <person name="Busam D."/>
            <person name="Dumas B."/>
            <person name="Ferriera S."/>
            <person name="Fuerstenberg S.I."/>
            <person name="Gachon C.M."/>
            <person name="Gaulin E."/>
            <person name="Govers F."/>
            <person name="Grenville-Briggs L."/>
            <person name="Horner N."/>
            <person name="Hostetler J."/>
            <person name="Jiang R.H."/>
            <person name="Johnson J."/>
            <person name="Krajaejun T."/>
            <person name="Lin H."/>
            <person name="Meijer H.J."/>
            <person name="Moore B."/>
            <person name="Morris P."/>
            <person name="Phuntmart V."/>
            <person name="Puiu D."/>
            <person name="Shetty J."/>
            <person name="Stajich J.E."/>
            <person name="Tripathy S."/>
            <person name="Wawra S."/>
            <person name="van West P."/>
            <person name="Whitty B.R."/>
            <person name="Coutinho P.M."/>
            <person name="Henrissat B."/>
            <person name="Martin F."/>
            <person name="Thomas P.D."/>
            <person name="Tyler B.M."/>
            <person name="De Vries R.P."/>
            <person name="Kamoun S."/>
            <person name="Yandell M."/>
            <person name="Tisserat N."/>
            <person name="Buell C.R."/>
        </authorList>
    </citation>
    <scope>NUCLEOTIDE SEQUENCE</scope>
    <source>
        <strain evidence="9">DAOM:BR144</strain>
    </source>
</reference>
<dbReference type="GO" id="GO:0016036">
    <property type="term" value="P:cellular response to phosphate starvation"/>
    <property type="evidence" value="ECO:0007669"/>
    <property type="project" value="TreeGrafter"/>
</dbReference>
<dbReference type="PANTHER" id="PTHR10783:SF103">
    <property type="entry name" value="SOLUTE CARRIER FAMILY 53 MEMBER 1"/>
    <property type="match status" value="1"/>
</dbReference>